<dbReference type="InterPro" id="IPR012340">
    <property type="entry name" value="NA-bd_OB-fold"/>
</dbReference>
<comment type="subunit">
    <text evidence="6">Part of the 30S ribosomal subunit.</text>
</comment>
<name>A0A6J4UFW1_9BACT</name>
<dbReference type="NCBIfam" id="NF004123">
    <property type="entry name" value="PRK05610.1"/>
    <property type="match status" value="1"/>
</dbReference>
<dbReference type="HAMAP" id="MF_01345_B">
    <property type="entry name" value="Ribosomal_uS17_B"/>
    <property type="match status" value="1"/>
</dbReference>
<dbReference type="InterPro" id="IPR019979">
    <property type="entry name" value="Ribosomal_uS17_CS"/>
</dbReference>
<dbReference type="InterPro" id="IPR019984">
    <property type="entry name" value="Ribosomal_uS17_bact/chlr"/>
</dbReference>
<gene>
    <name evidence="6" type="primary">rpsQ</name>
    <name evidence="8" type="ORF">AVDCRST_MAG33-772</name>
</gene>
<dbReference type="PANTHER" id="PTHR10744">
    <property type="entry name" value="40S RIBOSOMAL PROTEIN S11 FAMILY MEMBER"/>
    <property type="match status" value="1"/>
</dbReference>
<evidence type="ECO:0000256" key="6">
    <source>
        <dbReference type="HAMAP-Rule" id="MF_01345"/>
    </source>
</evidence>
<dbReference type="GO" id="GO:0019843">
    <property type="term" value="F:rRNA binding"/>
    <property type="evidence" value="ECO:0007669"/>
    <property type="project" value="UniProtKB-UniRule"/>
</dbReference>
<dbReference type="GO" id="GO:0022627">
    <property type="term" value="C:cytosolic small ribosomal subunit"/>
    <property type="evidence" value="ECO:0007669"/>
    <property type="project" value="UniProtKB-UniRule"/>
</dbReference>
<keyword evidence="2 6" id="KW-0699">rRNA-binding</keyword>
<dbReference type="EMBL" id="CADCWK010000065">
    <property type="protein sequence ID" value="CAA9549557.1"/>
    <property type="molecule type" value="Genomic_DNA"/>
</dbReference>
<dbReference type="SUPFAM" id="SSF50249">
    <property type="entry name" value="Nucleic acid-binding proteins"/>
    <property type="match status" value="1"/>
</dbReference>
<dbReference type="AlphaFoldDB" id="A0A6J4UFW1"/>
<keyword evidence="3 6" id="KW-0694">RNA-binding</keyword>
<proteinExistence type="inferred from homology"/>
<reference evidence="8" key="1">
    <citation type="submission" date="2020-02" db="EMBL/GenBank/DDBJ databases">
        <authorList>
            <person name="Meier V. D."/>
        </authorList>
    </citation>
    <scope>NUCLEOTIDE SEQUENCE</scope>
    <source>
        <strain evidence="8">AVDCRST_MAG33</strain>
    </source>
</reference>
<dbReference type="GO" id="GO:0003735">
    <property type="term" value="F:structural constituent of ribosome"/>
    <property type="evidence" value="ECO:0007669"/>
    <property type="project" value="UniProtKB-UniRule"/>
</dbReference>
<dbReference type="PANTHER" id="PTHR10744:SF1">
    <property type="entry name" value="SMALL RIBOSOMAL SUBUNIT PROTEIN US17M"/>
    <property type="match status" value="1"/>
</dbReference>
<comment type="function">
    <text evidence="6">One of the primary rRNA binding proteins, it binds specifically to the 5'-end of 16S ribosomal RNA.</text>
</comment>
<organism evidence="8">
    <name type="scientific">uncultured Thermomicrobiales bacterium</name>
    <dbReference type="NCBI Taxonomy" id="1645740"/>
    <lineage>
        <taxon>Bacteria</taxon>
        <taxon>Pseudomonadati</taxon>
        <taxon>Thermomicrobiota</taxon>
        <taxon>Thermomicrobia</taxon>
        <taxon>Thermomicrobiales</taxon>
        <taxon>environmental samples</taxon>
    </lineage>
</organism>
<evidence type="ECO:0000256" key="4">
    <source>
        <dbReference type="ARBA" id="ARBA00022980"/>
    </source>
</evidence>
<protein>
    <recommendedName>
        <fullName evidence="6">Small ribosomal subunit protein uS17</fullName>
    </recommendedName>
</protein>
<evidence type="ECO:0000256" key="5">
    <source>
        <dbReference type="ARBA" id="ARBA00023274"/>
    </source>
</evidence>
<dbReference type="GO" id="GO:0006412">
    <property type="term" value="P:translation"/>
    <property type="evidence" value="ECO:0007669"/>
    <property type="project" value="UniProtKB-UniRule"/>
</dbReference>
<dbReference type="Pfam" id="PF00366">
    <property type="entry name" value="Ribosomal_S17"/>
    <property type="match status" value="1"/>
</dbReference>
<evidence type="ECO:0000256" key="2">
    <source>
        <dbReference type="ARBA" id="ARBA00022730"/>
    </source>
</evidence>
<keyword evidence="4 6" id="KW-0689">Ribosomal protein</keyword>
<dbReference type="Gene3D" id="2.40.50.140">
    <property type="entry name" value="Nucleic acid-binding proteins"/>
    <property type="match status" value="1"/>
</dbReference>
<evidence type="ECO:0000313" key="8">
    <source>
        <dbReference type="EMBL" id="CAA9549557.1"/>
    </source>
</evidence>
<sequence length="99" mass="11661">MSEGTHTAAETKQREQDPRLMKVGRVLSNKMDKTVVVGVDFVRRHPIYKKRITRTSKFFAHDEQNNCLEGDLVRIEECRPLSRNKRWVVREVVQRAVRV</sequence>
<dbReference type="CDD" id="cd00364">
    <property type="entry name" value="Ribosomal_uS17"/>
    <property type="match status" value="1"/>
</dbReference>
<accession>A0A6J4UFW1</accession>
<comment type="similarity">
    <text evidence="1 6 7">Belongs to the universal ribosomal protein uS17 family.</text>
</comment>
<evidence type="ECO:0000256" key="3">
    <source>
        <dbReference type="ARBA" id="ARBA00022884"/>
    </source>
</evidence>
<dbReference type="PROSITE" id="PS00056">
    <property type="entry name" value="RIBOSOMAL_S17"/>
    <property type="match status" value="1"/>
</dbReference>
<dbReference type="PRINTS" id="PR00973">
    <property type="entry name" value="RIBOSOMALS17"/>
</dbReference>
<dbReference type="NCBIfam" id="TIGR03635">
    <property type="entry name" value="uS17_bact"/>
    <property type="match status" value="1"/>
</dbReference>
<dbReference type="InterPro" id="IPR000266">
    <property type="entry name" value="Ribosomal_uS17"/>
</dbReference>
<keyword evidence="5 6" id="KW-0687">Ribonucleoprotein</keyword>
<evidence type="ECO:0000256" key="7">
    <source>
        <dbReference type="RuleBase" id="RU003872"/>
    </source>
</evidence>
<evidence type="ECO:0000256" key="1">
    <source>
        <dbReference type="ARBA" id="ARBA00010254"/>
    </source>
</evidence>